<dbReference type="Pfam" id="PF00078">
    <property type="entry name" value="RVT_1"/>
    <property type="match status" value="1"/>
</dbReference>
<reference evidence="7 8" key="1">
    <citation type="submission" date="2018-05" db="EMBL/GenBank/DDBJ databases">
        <authorList>
            <person name="Datahose"/>
        </authorList>
    </citation>
    <scope>NUCLEOTIDE SEQUENCE</scope>
</reference>
<keyword evidence="3" id="KW-0863">Zinc-finger</keyword>
<reference evidence="8" key="2">
    <citation type="submission" date="2023-03" db="EMBL/GenBank/DDBJ databases">
        <authorList>
            <consortium name="Wellcome Sanger Institute Data Sharing"/>
        </authorList>
    </citation>
    <scope>NUCLEOTIDE SEQUENCE [LARGE SCALE GENOMIC DNA]</scope>
</reference>
<dbReference type="Gene3D" id="3.10.10.10">
    <property type="entry name" value="HIV Type 1 Reverse Transcriptase, subunit A, domain 1"/>
    <property type="match status" value="1"/>
</dbReference>
<dbReference type="Gene3D" id="4.10.60.10">
    <property type="entry name" value="Zinc finger, CCHC-type"/>
    <property type="match status" value="1"/>
</dbReference>
<dbReference type="InterPro" id="IPR043128">
    <property type="entry name" value="Rev_trsase/Diguanyl_cyclase"/>
</dbReference>
<dbReference type="SMART" id="SM00343">
    <property type="entry name" value="ZnF_C2HC"/>
    <property type="match status" value="1"/>
</dbReference>
<dbReference type="SUPFAM" id="SSF56672">
    <property type="entry name" value="DNA/RNA polymerases"/>
    <property type="match status" value="1"/>
</dbReference>
<dbReference type="EC" id="3.1.26.4" evidence="2"/>
<reference evidence="7" key="4">
    <citation type="submission" date="2025-09" db="UniProtKB">
        <authorList>
            <consortium name="Ensembl"/>
        </authorList>
    </citation>
    <scope>IDENTIFICATION</scope>
</reference>
<accession>A0AAX7U003</accession>
<dbReference type="InterPro" id="IPR051320">
    <property type="entry name" value="Viral_Replic_Matur_Polypro"/>
</dbReference>
<evidence type="ECO:0000313" key="7">
    <source>
        <dbReference type="Ensembl" id="ENSACLP00000062594.1"/>
    </source>
</evidence>
<dbReference type="InterPro" id="IPR036875">
    <property type="entry name" value="Znf_CCHC_sf"/>
</dbReference>
<dbReference type="PANTHER" id="PTHR33064:SF37">
    <property type="entry name" value="RIBONUCLEASE H"/>
    <property type="match status" value="1"/>
</dbReference>
<dbReference type="GO" id="GO:0004523">
    <property type="term" value="F:RNA-DNA hybrid ribonuclease activity"/>
    <property type="evidence" value="ECO:0007669"/>
    <property type="project" value="UniProtKB-EC"/>
</dbReference>
<dbReference type="InterPro" id="IPR001878">
    <property type="entry name" value="Znf_CCHC"/>
</dbReference>
<dbReference type="InterPro" id="IPR043502">
    <property type="entry name" value="DNA/RNA_pol_sf"/>
</dbReference>
<dbReference type="PANTHER" id="PTHR33064">
    <property type="entry name" value="POL PROTEIN"/>
    <property type="match status" value="1"/>
</dbReference>
<sequence>MPEGGNDQIFITTFLNNIHPECSQLLKLTATDNLYDMKIKNFITLVKTKAGADLFPNSTKAKSVKMLLNFDVEGSEESEKMMYAGAPPPQQAQQGDFRRRDRSGDVCFYCGIIGHWRTECKSAAGRSQPQNTGPAPATRRKQSSYRQDTDNSYVFSALCTDTMEKEHPLCQLDASAENELNIHLTGIPRHTLCQKHVQTPLPGSPMPGSHIFVSLTLFNNMITAHTSEGQTVVLSHNSDIGYDITAPCRHIDLTYPIHCTISAVTLPAEYQNMTLWSRGENDVGFIDCTPYHAQLKNNKPVYVKQYPISAEKAAALDIIIGDLLTAGVIKPTVSPYNTPVNPVPKPNKPGVWRFTQDLRQVNAVIMPLPPLVPDVPSILTSIPATATHFTVVDLCSAFFSVPVHKDTQPIFAFTHRDKQYTWTRLPQGMVDSPAAFSMVVRATLDGFTPPEGCTLIQYVDDLLLCAESEKLCQTATHMLLQHLQQTGHKASAKKMQYCQTSVQYLGFTLSHGQRSMTTDRVKAVTSVPKPTTQKEMLSFLGMVNYCRQWIPDCSFHDHILRECCKKDKPPRILWSTEM</sequence>
<keyword evidence="8" id="KW-1185">Reference proteome</keyword>
<feature type="domain" description="Reverse transcriptase" evidence="6">
    <location>
        <begin position="324"/>
        <end position="509"/>
    </location>
</feature>
<comment type="similarity">
    <text evidence="1">Belongs to the beta type-B retroviral polymerase family. HERV class-II K(HML-2) pol subfamily.</text>
</comment>
<dbReference type="Pfam" id="PF00098">
    <property type="entry name" value="zf-CCHC"/>
    <property type="match status" value="1"/>
</dbReference>
<name>A0AAX7U003_ASTCA</name>
<evidence type="ECO:0000313" key="8">
    <source>
        <dbReference type="Proteomes" id="UP000265100"/>
    </source>
</evidence>
<dbReference type="Gene3D" id="3.30.70.270">
    <property type="match status" value="2"/>
</dbReference>
<protein>
    <recommendedName>
        <fullName evidence="2">ribonuclease H</fullName>
        <ecNumber evidence="2">3.1.26.4</ecNumber>
    </recommendedName>
</protein>
<feature type="region of interest" description="Disordered" evidence="4">
    <location>
        <begin position="123"/>
        <end position="148"/>
    </location>
</feature>
<dbReference type="GeneTree" id="ENSGT00940000163417"/>
<dbReference type="AlphaFoldDB" id="A0AAX7U003"/>
<reference evidence="7" key="3">
    <citation type="submission" date="2025-08" db="UniProtKB">
        <authorList>
            <consortium name="Ensembl"/>
        </authorList>
    </citation>
    <scope>IDENTIFICATION</scope>
</reference>
<dbReference type="InterPro" id="IPR000477">
    <property type="entry name" value="RT_dom"/>
</dbReference>
<keyword evidence="3" id="KW-0479">Metal-binding</keyword>
<dbReference type="GO" id="GO:0003676">
    <property type="term" value="F:nucleic acid binding"/>
    <property type="evidence" value="ECO:0007669"/>
    <property type="project" value="InterPro"/>
</dbReference>
<dbReference type="PROSITE" id="PS50158">
    <property type="entry name" value="ZF_CCHC"/>
    <property type="match status" value="1"/>
</dbReference>
<evidence type="ECO:0000256" key="2">
    <source>
        <dbReference type="ARBA" id="ARBA00012180"/>
    </source>
</evidence>
<evidence type="ECO:0000256" key="4">
    <source>
        <dbReference type="SAM" id="MobiDB-lite"/>
    </source>
</evidence>
<proteinExistence type="inferred from homology"/>
<evidence type="ECO:0000259" key="5">
    <source>
        <dbReference type="PROSITE" id="PS50158"/>
    </source>
</evidence>
<keyword evidence="3" id="KW-0862">Zinc</keyword>
<dbReference type="PROSITE" id="PS50878">
    <property type="entry name" value="RT_POL"/>
    <property type="match status" value="1"/>
</dbReference>
<dbReference type="GO" id="GO:0008270">
    <property type="term" value="F:zinc ion binding"/>
    <property type="evidence" value="ECO:0007669"/>
    <property type="project" value="UniProtKB-KW"/>
</dbReference>
<dbReference type="SUPFAM" id="SSF57756">
    <property type="entry name" value="Retrovirus zinc finger-like domains"/>
    <property type="match status" value="1"/>
</dbReference>
<evidence type="ECO:0000256" key="1">
    <source>
        <dbReference type="ARBA" id="ARBA00010879"/>
    </source>
</evidence>
<organism evidence="7 8">
    <name type="scientific">Astatotilapia calliptera</name>
    <name type="common">Eastern happy</name>
    <name type="synonym">Chromis callipterus</name>
    <dbReference type="NCBI Taxonomy" id="8154"/>
    <lineage>
        <taxon>Eukaryota</taxon>
        <taxon>Metazoa</taxon>
        <taxon>Chordata</taxon>
        <taxon>Craniata</taxon>
        <taxon>Vertebrata</taxon>
        <taxon>Euteleostomi</taxon>
        <taxon>Actinopterygii</taxon>
        <taxon>Neopterygii</taxon>
        <taxon>Teleostei</taxon>
        <taxon>Neoteleostei</taxon>
        <taxon>Acanthomorphata</taxon>
        <taxon>Ovalentaria</taxon>
        <taxon>Cichlomorphae</taxon>
        <taxon>Cichliformes</taxon>
        <taxon>Cichlidae</taxon>
        <taxon>African cichlids</taxon>
        <taxon>Pseudocrenilabrinae</taxon>
        <taxon>Haplochromini</taxon>
        <taxon>Astatotilapia</taxon>
    </lineage>
</organism>
<feature type="domain" description="CCHC-type" evidence="5">
    <location>
        <begin position="107"/>
        <end position="122"/>
    </location>
</feature>
<dbReference type="Proteomes" id="UP000265100">
    <property type="component" value="Chromosome 7"/>
</dbReference>
<dbReference type="Ensembl" id="ENSACLT00000076940.1">
    <property type="protein sequence ID" value="ENSACLP00000062594.1"/>
    <property type="gene ID" value="ENSACLG00000039120.1"/>
</dbReference>
<evidence type="ECO:0000256" key="3">
    <source>
        <dbReference type="PROSITE-ProRule" id="PRU00047"/>
    </source>
</evidence>
<evidence type="ECO:0000259" key="6">
    <source>
        <dbReference type="PROSITE" id="PS50878"/>
    </source>
</evidence>